<feature type="domain" description="ABC3 transporter permease C-terminal" evidence="7">
    <location>
        <begin position="346"/>
        <end position="491"/>
    </location>
</feature>
<feature type="transmembrane region" description="Helical" evidence="6">
    <location>
        <begin position="387"/>
        <end position="413"/>
    </location>
</feature>
<dbReference type="EMBL" id="FQXV01000026">
    <property type="protein sequence ID" value="SHI24657.1"/>
    <property type="molecule type" value="Genomic_DNA"/>
</dbReference>
<evidence type="ECO:0000256" key="4">
    <source>
        <dbReference type="ARBA" id="ARBA00022989"/>
    </source>
</evidence>
<keyword evidence="4 6" id="KW-1133">Transmembrane helix</keyword>
<keyword evidence="2" id="KW-1003">Cell membrane</keyword>
<dbReference type="InterPro" id="IPR050250">
    <property type="entry name" value="Macrolide_Exporter_MacB"/>
</dbReference>
<evidence type="ECO:0000313" key="9">
    <source>
        <dbReference type="Proteomes" id="UP000183995"/>
    </source>
</evidence>
<dbReference type="InterPro" id="IPR003838">
    <property type="entry name" value="ABC3_permease_C"/>
</dbReference>
<dbReference type="PANTHER" id="PTHR30572">
    <property type="entry name" value="MEMBRANE COMPONENT OF TRANSPORTER-RELATED"/>
    <property type="match status" value="1"/>
</dbReference>
<evidence type="ECO:0000256" key="5">
    <source>
        <dbReference type="ARBA" id="ARBA00023136"/>
    </source>
</evidence>
<dbReference type="AlphaFoldDB" id="A0A1M5ZK38"/>
<sequence length="498" mass="54248">MSVIKRGFLYITRKRGRSILLLVIMFVAAVLAMLSLAVKQSADRQADAVRKSLGGSFAINENEDIPKDKTISMDLASQILKLDHITGYYADMTAPMIYVDAQLSPGAAAGEYQLYQKDPASFSNIPINLDQIITGMHLPYMSYCNNSGLHEFFRNGAFTLVQGRHIQDGDVNKAVISTDVARRNNLSVGDTITLENREWFCAVPAYGDFKKTVGEPIKLEIVGLFDINFSQELSFVGDKSSSYVILTTEYEIADNMIFSDLATGIQTKNIVRTYRKDNGLEERRDSRPILNSATFFVDAPENLEAAIAEVKAIQGIDWNYFTIKADDSTYKTAVRPLTQLGTISAVLIAIAVVGCVAVLGLTLNMWSKSRKREMGILMSLGESKRKIVLQQLYESLTLAVVALVLAAAVSAALSGPVGSMANRLASPKETGSTYDMEIVNHDIVIDKSSADPVNLTYGLNAENILIAAAAVLGSTALSVGITARNVTKMKPKAVLRAM</sequence>
<evidence type="ECO:0000259" key="7">
    <source>
        <dbReference type="Pfam" id="PF02687"/>
    </source>
</evidence>
<evidence type="ECO:0000256" key="3">
    <source>
        <dbReference type="ARBA" id="ARBA00022692"/>
    </source>
</evidence>
<dbReference type="GO" id="GO:0022857">
    <property type="term" value="F:transmembrane transporter activity"/>
    <property type="evidence" value="ECO:0007669"/>
    <property type="project" value="TreeGrafter"/>
</dbReference>
<dbReference type="Pfam" id="PF02687">
    <property type="entry name" value="FtsX"/>
    <property type="match status" value="1"/>
</dbReference>
<keyword evidence="3 6" id="KW-0812">Transmembrane</keyword>
<proteinExistence type="predicted"/>
<comment type="subcellular location">
    <subcellularLocation>
        <location evidence="1">Cell membrane</location>
        <topology evidence="1">Multi-pass membrane protein</topology>
    </subcellularLocation>
</comment>
<keyword evidence="9" id="KW-1185">Reference proteome</keyword>
<evidence type="ECO:0000313" key="8">
    <source>
        <dbReference type="EMBL" id="SHI24657.1"/>
    </source>
</evidence>
<organism evidence="8 9">
    <name type="scientific">Sporobacter termitidis DSM 10068</name>
    <dbReference type="NCBI Taxonomy" id="1123282"/>
    <lineage>
        <taxon>Bacteria</taxon>
        <taxon>Bacillati</taxon>
        <taxon>Bacillota</taxon>
        <taxon>Clostridia</taxon>
        <taxon>Eubacteriales</taxon>
        <taxon>Oscillospiraceae</taxon>
        <taxon>Sporobacter</taxon>
    </lineage>
</organism>
<keyword evidence="5 6" id="KW-0472">Membrane</keyword>
<dbReference type="Proteomes" id="UP000183995">
    <property type="component" value="Unassembled WGS sequence"/>
</dbReference>
<protein>
    <submittedName>
        <fullName evidence="8">MacB-like core domain-containing protein</fullName>
    </submittedName>
</protein>
<dbReference type="PANTHER" id="PTHR30572:SF9">
    <property type="entry name" value="ABC TRANSPORTER PERMEASE PROTEIN"/>
    <property type="match status" value="1"/>
</dbReference>
<feature type="transmembrane region" description="Helical" evidence="6">
    <location>
        <begin position="20"/>
        <end position="38"/>
    </location>
</feature>
<dbReference type="GO" id="GO:0005886">
    <property type="term" value="C:plasma membrane"/>
    <property type="evidence" value="ECO:0007669"/>
    <property type="project" value="UniProtKB-SubCell"/>
</dbReference>
<gene>
    <name evidence="8" type="ORF">SAMN02745823_03853</name>
</gene>
<feature type="transmembrane region" description="Helical" evidence="6">
    <location>
        <begin position="343"/>
        <end position="366"/>
    </location>
</feature>
<dbReference type="RefSeq" id="WP_073083305.1">
    <property type="nucleotide sequence ID" value="NZ_FQXV01000026.1"/>
</dbReference>
<dbReference type="OrthoDB" id="9812886at2"/>
<accession>A0A1M5ZK38</accession>
<evidence type="ECO:0000256" key="1">
    <source>
        <dbReference type="ARBA" id="ARBA00004651"/>
    </source>
</evidence>
<evidence type="ECO:0000256" key="6">
    <source>
        <dbReference type="SAM" id="Phobius"/>
    </source>
</evidence>
<reference evidence="8 9" key="1">
    <citation type="submission" date="2016-11" db="EMBL/GenBank/DDBJ databases">
        <authorList>
            <person name="Jaros S."/>
            <person name="Januszkiewicz K."/>
            <person name="Wedrychowicz H."/>
        </authorList>
    </citation>
    <scope>NUCLEOTIDE SEQUENCE [LARGE SCALE GENOMIC DNA]</scope>
    <source>
        <strain evidence="8 9">DSM 10068</strain>
    </source>
</reference>
<feature type="transmembrane region" description="Helical" evidence="6">
    <location>
        <begin position="464"/>
        <end position="483"/>
    </location>
</feature>
<evidence type="ECO:0000256" key="2">
    <source>
        <dbReference type="ARBA" id="ARBA00022475"/>
    </source>
</evidence>
<name>A0A1M5ZK38_9FIRM</name>
<dbReference type="STRING" id="1123282.SAMN02745823_03853"/>